<dbReference type="STRING" id="373903.Hore_04600"/>
<organism evidence="9 10">
    <name type="scientific">Halothermothrix orenii (strain H 168 / OCM 544 / DSM 9562)</name>
    <dbReference type="NCBI Taxonomy" id="373903"/>
    <lineage>
        <taxon>Bacteria</taxon>
        <taxon>Bacillati</taxon>
        <taxon>Bacillota</taxon>
        <taxon>Clostridia</taxon>
        <taxon>Halanaerobiales</taxon>
        <taxon>Halothermotrichaceae</taxon>
        <taxon>Halothermothrix</taxon>
    </lineage>
</organism>
<dbReference type="PANTHER" id="PTHR32243">
    <property type="entry name" value="MALTOSE TRANSPORT SYSTEM PERMEASE-RELATED"/>
    <property type="match status" value="1"/>
</dbReference>
<sequence>MNLNIIKKIGKNLILLCYLIFLAFPLFWMVSISLKPTSEIRSLVPKLWPENITFQHYINAFTEQRIIESIFNSAKVGILATIGVILISIPAAYALGRYKTKVNKGVIAWVMVSQLFPAILVMIPLFVVLMNIGLIDSHIGLTILYVVWTLPFVLMMLKGYVQGIPIELEEAAAVDGATRSQILFKVVMPLLLPGIAATSIFAFISAWNEFFFALVLLKSPELLTLPVKLARFTGMEGIVRLGPLAAASFVATIPALILFGFLQKWLVSGLTSGAVKY</sequence>
<keyword evidence="5 7" id="KW-1133">Transmembrane helix</keyword>
<protein>
    <submittedName>
        <fullName evidence="9">Binding-protein-dependent transport systems inner membrane component</fullName>
    </submittedName>
</protein>
<dbReference type="eggNOG" id="COG0395">
    <property type="taxonomic scope" value="Bacteria"/>
</dbReference>
<evidence type="ECO:0000256" key="1">
    <source>
        <dbReference type="ARBA" id="ARBA00004651"/>
    </source>
</evidence>
<dbReference type="SUPFAM" id="SSF161098">
    <property type="entry name" value="MetI-like"/>
    <property type="match status" value="1"/>
</dbReference>
<name>B8D1Z1_HALOH</name>
<keyword evidence="2 7" id="KW-0813">Transport</keyword>
<keyword evidence="3" id="KW-1003">Cell membrane</keyword>
<dbReference type="InterPro" id="IPR050901">
    <property type="entry name" value="BP-dep_ABC_trans_perm"/>
</dbReference>
<accession>B8D1Z1</accession>
<dbReference type="PROSITE" id="PS50928">
    <property type="entry name" value="ABC_TM1"/>
    <property type="match status" value="1"/>
</dbReference>
<dbReference type="Proteomes" id="UP000000719">
    <property type="component" value="Chromosome"/>
</dbReference>
<dbReference type="OrthoDB" id="9794684at2"/>
<feature type="transmembrane region" description="Helical" evidence="7">
    <location>
        <begin position="241"/>
        <end position="262"/>
    </location>
</feature>
<dbReference type="AlphaFoldDB" id="B8D1Z1"/>
<feature type="transmembrane region" description="Helical" evidence="7">
    <location>
        <begin position="12"/>
        <end position="34"/>
    </location>
</feature>
<gene>
    <name evidence="9" type="ordered locus">Hore_04600</name>
</gene>
<evidence type="ECO:0000256" key="3">
    <source>
        <dbReference type="ARBA" id="ARBA00022475"/>
    </source>
</evidence>
<comment type="similarity">
    <text evidence="7">Belongs to the binding-protein-dependent transport system permease family.</text>
</comment>
<keyword evidence="4 7" id="KW-0812">Transmembrane</keyword>
<evidence type="ECO:0000259" key="8">
    <source>
        <dbReference type="PROSITE" id="PS50928"/>
    </source>
</evidence>
<evidence type="ECO:0000313" key="9">
    <source>
        <dbReference type="EMBL" id="ACL69218.1"/>
    </source>
</evidence>
<dbReference type="KEGG" id="hor:Hore_04600"/>
<evidence type="ECO:0000313" key="10">
    <source>
        <dbReference type="Proteomes" id="UP000000719"/>
    </source>
</evidence>
<evidence type="ECO:0000256" key="5">
    <source>
        <dbReference type="ARBA" id="ARBA00022989"/>
    </source>
</evidence>
<dbReference type="EMBL" id="CP001098">
    <property type="protein sequence ID" value="ACL69218.1"/>
    <property type="molecule type" value="Genomic_DNA"/>
</dbReference>
<evidence type="ECO:0000256" key="4">
    <source>
        <dbReference type="ARBA" id="ARBA00022692"/>
    </source>
</evidence>
<feature type="transmembrane region" description="Helical" evidence="7">
    <location>
        <begin position="182"/>
        <end position="204"/>
    </location>
</feature>
<comment type="subcellular location">
    <subcellularLocation>
        <location evidence="1 7">Cell membrane</location>
        <topology evidence="1 7">Multi-pass membrane protein</topology>
    </subcellularLocation>
</comment>
<dbReference type="Gene3D" id="1.10.3720.10">
    <property type="entry name" value="MetI-like"/>
    <property type="match status" value="1"/>
</dbReference>
<feature type="transmembrane region" description="Helical" evidence="7">
    <location>
        <begin position="138"/>
        <end position="161"/>
    </location>
</feature>
<dbReference type="GO" id="GO:0005886">
    <property type="term" value="C:plasma membrane"/>
    <property type="evidence" value="ECO:0007669"/>
    <property type="project" value="UniProtKB-SubCell"/>
</dbReference>
<evidence type="ECO:0000256" key="6">
    <source>
        <dbReference type="ARBA" id="ARBA00023136"/>
    </source>
</evidence>
<keyword evidence="6 7" id="KW-0472">Membrane</keyword>
<keyword evidence="10" id="KW-1185">Reference proteome</keyword>
<feature type="transmembrane region" description="Helical" evidence="7">
    <location>
        <begin position="107"/>
        <end position="132"/>
    </location>
</feature>
<dbReference type="CDD" id="cd06261">
    <property type="entry name" value="TM_PBP2"/>
    <property type="match status" value="1"/>
</dbReference>
<dbReference type="PANTHER" id="PTHR32243:SF18">
    <property type="entry name" value="INNER MEMBRANE ABC TRANSPORTER PERMEASE PROTEIN YCJP"/>
    <property type="match status" value="1"/>
</dbReference>
<feature type="domain" description="ABC transmembrane type-1" evidence="8">
    <location>
        <begin position="70"/>
        <end position="262"/>
    </location>
</feature>
<dbReference type="HOGENOM" id="CLU_016047_1_2_9"/>
<evidence type="ECO:0000256" key="7">
    <source>
        <dbReference type="RuleBase" id="RU363032"/>
    </source>
</evidence>
<dbReference type="InterPro" id="IPR035906">
    <property type="entry name" value="MetI-like_sf"/>
</dbReference>
<dbReference type="GO" id="GO:0055085">
    <property type="term" value="P:transmembrane transport"/>
    <property type="evidence" value="ECO:0007669"/>
    <property type="project" value="InterPro"/>
</dbReference>
<feature type="transmembrane region" description="Helical" evidence="7">
    <location>
        <begin position="76"/>
        <end position="95"/>
    </location>
</feature>
<dbReference type="InterPro" id="IPR000515">
    <property type="entry name" value="MetI-like"/>
</dbReference>
<dbReference type="RefSeq" id="WP_012635406.1">
    <property type="nucleotide sequence ID" value="NC_011899.1"/>
</dbReference>
<reference evidence="9 10" key="1">
    <citation type="journal article" date="2009" name="PLoS ONE">
        <title>Genome analysis of the anaerobic thermohalophilic bacterium Halothermothrix orenii.</title>
        <authorList>
            <person name="Mavromatis K."/>
            <person name="Ivanova N."/>
            <person name="Anderson I."/>
            <person name="Lykidis A."/>
            <person name="Hooper S.D."/>
            <person name="Sun H."/>
            <person name="Kunin V."/>
            <person name="Lapidus A."/>
            <person name="Hugenholtz P."/>
            <person name="Patel B."/>
            <person name="Kyrpides N.C."/>
        </authorList>
    </citation>
    <scope>NUCLEOTIDE SEQUENCE [LARGE SCALE GENOMIC DNA]</scope>
    <source>
        <strain evidence="10">H 168 / OCM 544 / DSM 9562</strain>
    </source>
</reference>
<evidence type="ECO:0000256" key="2">
    <source>
        <dbReference type="ARBA" id="ARBA00022448"/>
    </source>
</evidence>
<dbReference type="Pfam" id="PF00528">
    <property type="entry name" value="BPD_transp_1"/>
    <property type="match status" value="1"/>
</dbReference>
<proteinExistence type="inferred from homology"/>